<comment type="function">
    <text evidence="2">Exopeptidase that catalyzes the hydrolytic cleavage of multi-L-arginyl-poly-L-aspartic acid (cyanophycin; a water-insoluble reserve polymer) into aspartate-arginine dipeptides.</text>
</comment>
<dbReference type="NCBIfam" id="TIGR02069">
    <property type="entry name" value="cyanophycinase"/>
    <property type="match status" value="1"/>
</dbReference>
<dbReference type="RefSeq" id="WP_114348990.1">
    <property type="nucleotide sequence ID" value="NZ_QPJL01000007.1"/>
</dbReference>
<protein>
    <recommendedName>
        <fullName evidence="5">Cyanophycinase</fullName>
        <ecNumber evidence="4">3.4.15.6</ecNumber>
    </recommendedName>
</protein>
<evidence type="ECO:0000256" key="6">
    <source>
        <dbReference type="ARBA" id="ARBA00022670"/>
    </source>
</evidence>
<keyword evidence="8" id="KW-0720">Serine protease</keyword>
<dbReference type="GO" id="GO:0008241">
    <property type="term" value="F:peptidyl-dipeptidase activity"/>
    <property type="evidence" value="ECO:0007669"/>
    <property type="project" value="UniProtKB-EC"/>
</dbReference>
<dbReference type="GO" id="GO:0006508">
    <property type="term" value="P:proteolysis"/>
    <property type="evidence" value="ECO:0007669"/>
    <property type="project" value="UniProtKB-KW"/>
</dbReference>
<accession>A0A368Z303</accession>
<dbReference type="EMBL" id="QPJL01000007">
    <property type="protein sequence ID" value="RCW84824.1"/>
    <property type="molecule type" value="Genomic_DNA"/>
</dbReference>
<sequence length="728" mass="76987">MTVKNVPLAGNNPKLAVIGGRLEDDNDAIYAEMHRLSGGRIVVFPTASSEPDVVGAETVEVFRNHGFDVVLAAVHGENAAKAARDPAIVAQVADYGSVFFTGGDQALITDALAPKGGESPVLAAIRAAHAAGGLIAGSSAGAAIMSEVMISGGTSLEAATYGVVSDPDKAGLLMGQGLGFFPWGMVDQHFIKRGRFGRLLIAMAESRVRRGFGIDENTALFVDGAQGHVIGEFGAFILDLKGSKQDRRRHSIENVTFSYADDGDSIDLAKGRVLPGPEKRPVGSRDIAYRAAARSLRNVFGAYTLYDLLARLVLGDAKTYPADRARAIEPKAGYATTVEFARVPDSQALMFERDRDFRMTAIDFRAGMSTRKLNAKQLAANRRTALARDYGVKPGRAARLMLLGSTPLRADSALMGEIKAQAKGPVGIIAAASADPRAEARTYMRGLEAAGIDTIDFGITIDNVERLSRDQELIEQIAGLKTILLTGGNQIRLIETLLHRGEITPVLTAIARAHAAGATVIAVSGAASALSGFMIAGGTSYEALRFGIASDMGRRGLVIQEGLGIFGTAILDQNLHSARRLGRLAVACAEEGVRFGIGVLEESGVIANHDNTKLTVIGAHGAVLIEIDLIHTELQGDDFTAPGTKLAFALPGDVIDLKTGTVIRKGDPQAASTMLDLMVKEVVEDCCGSFGTDTRPGHQVEAHIALRYRPEGNGTGHLDIESIRDRHG</sequence>
<evidence type="ECO:0000256" key="7">
    <source>
        <dbReference type="ARBA" id="ARBA00022801"/>
    </source>
</evidence>
<dbReference type="InterPro" id="IPR005320">
    <property type="entry name" value="Peptidase_S51"/>
</dbReference>
<dbReference type="Gene3D" id="3.40.50.880">
    <property type="match status" value="2"/>
</dbReference>
<dbReference type="SUPFAM" id="SSF52317">
    <property type="entry name" value="Class I glutamine amidotransferase-like"/>
    <property type="match status" value="2"/>
</dbReference>
<gene>
    <name evidence="9" type="ORF">DFP89_107128</name>
</gene>
<evidence type="ECO:0000256" key="5">
    <source>
        <dbReference type="ARBA" id="ARBA00015719"/>
    </source>
</evidence>
<evidence type="ECO:0000256" key="3">
    <source>
        <dbReference type="ARBA" id="ARBA00006534"/>
    </source>
</evidence>
<dbReference type="InterPro" id="IPR011811">
    <property type="entry name" value="Peptidase_S51_cyanophycinase"/>
</dbReference>
<evidence type="ECO:0000256" key="8">
    <source>
        <dbReference type="ARBA" id="ARBA00022825"/>
    </source>
</evidence>
<dbReference type="EC" id="3.4.15.6" evidence="4"/>
<organism evidence="9 10">
    <name type="scientific">Paracoccus lutimaris</name>
    <dbReference type="NCBI Taxonomy" id="1490030"/>
    <lineage>
        <taxon>Bacteria</taxon>
        <taxon>Pseudomonadati</taxon>
        <taxon>Pseudomonadota</taxon>
        <taxon>Alphaproteobacteria</taxon>
        <taxon>Rhodobacterales</taxon>
        <taxon>Paracoccaceae</taxon>
        <taxon>Paracoccus</taxon>
    </lineage>
</organism>
<dbReference type="PANTHER" id="PTHR36175:SF1">
    <property type="entry name" value="CYANOPHYCINASE"/>
    <property type="match status" value="1"/>
</dbReference>
<evidence type="ECO:0000313" key="10">
    <source>
        <dbReference type="Proteomes" id="UP000253345"/>
    </source>
</evidence>
<dbReference type="Proteomes" id="UP000253345">
    <property type="component" value="Unassembled WGS sequence"/>
</dbReference>
<dbReference type="InterPro" id="IPR029062">
    <property type="entry name" value="Class_I_gatase-like"/>
</dbReference>
<name>A0A368Z303_9RHOB</name>
<evidence type="ECO:0000256" key="4">
    <source>
        <dbReference type="ARBA" id="ARBA00013115"/>
    </source>
</evidence>
<comment type="caution">
    <text evidence="9">The sequence shown here is derived from an EMBL/GenBank/DDBJ whole genome shotgun (WGS) entry which is preliminary data.</text>
</comment>
<evidence type="ECO:0000256" key="1">
    <source>
        <dbReference type="ARBA" id="ARBA00001092"/>
    </source>
</evidence>
<dbReference type="Pfam" id="PF03575">
    <property type="entry name" value="Peptidase_S51"/>
    <property type="match status" value="1"/>
</dbReference>
<dbReference type="CDD" id="cd03145">
    <property type="entry name" value="GAT1_cyanophycinase"/>
    <property type="match status" value="1"/>
</dbReference>
<reference evidence="9 10" key="1">
    <citation type="submission" date="2018-07" db="EMBL/GenBank/DDBJ databases">
        <title>Genomic Encyclopedia of Type Strains, Phase III (KMG-III): the genomes of soil and plant-associated and newly described type strains.</title>
        <authorList>
            <person name="Whitman W."/>
        </authorList>
    </citation>
    <scope>NUCLEOTIDE SEQUENCE [LARGE SCALE GENOMIC DNA]</scope>
    <source>
        <strain evidence="9 10">CECT 8525</strain>
    </source>
</reference>
<dbReference type="AlphaFoldDB" id="A0A368Z303"/>
<evidence type="ECO:0000313" key="9">
    <source>
        <dbReference type="EMBL" id="RCW84824.1"/>
    </source>
</evidence>
<keyword evidence="10" id="KW-1185">Reference proteome</keyword>
<dbReference type="OrthoDB" id="9799980at2"/>
<dbReference type="GO" id="GO:0008236">
    <property type="term" value="F:serine-type peptidase activity"/>
    <property type="evidence" value="ECO:0007669"/>
    <property type="project" value="UniProtKB-KW"/>
</dbReference>
<comment type="catalytic activity">
    <reaction evidence="1">
        <text>[L-4-(L-arginin-2-N-yl)aspartate](n) + H2O = [L-4-(L-arginin-2-N-yl)aspartate](n-1) + L-4-(L-arginin-2-N-yl)aspartate</text>
        <dbReference type="Rhea" id="RHEA:12845"/>
        <dbReference type="Rhea" id="RHEA-COMP:13728"/>
        <dbReference type="Rhea" id="RHEA-COMP:13734"/>
        <dbReference type="ChEBI" id="CHEBI:15377"/>
        <dbReference type="ChEBI" id="CHEBI:137986"/>
        <dbReference type="ChEBI" id="CHEBI:137991"/>
        <dbReference type="EC" id="3.4.15.6"/>
    </reaction>
</comment>
<proteinExistence type="inferred from homology"/>
<keyword evidence="6" id="KW-0645">Protease</keyword>
<dbReference type="PANTHER" id="PTHR36175">
    <property type="entry name" value="CYANOPHYCINASE"/>
    <property type="match status" value="1"/>
</dbReference>
<evidence type="ECO:0000256" key="2">
    <source>
        <dbReference type="ARBA" id="ARBA00002039"/>
    </source>
</evidence>
<keyword evidence="7" id="KW-0378">Hydrolase</keyword>
<comment type="similarity">
    <text evidence="3">Belongs to the peptidase S51 family.</text>
</comment>